<dbReference type="InterPro" id="IPR019963">
    <property type="entry name" value="FL_hydrolase_MqnB"/>
</dbReference>
<gene>
    <name evidence="1 4" type="primary">mqnB</name>
    <name evidence="4" type="ORF">GCM10022216_26370</name>
</gene>
<evidence type="ECO:0000313" key="5">
    <source>
        <dbReference type="Proteomes" id="UP001500101"/>
    </source>
</evidence>
<comment type="pathway">
    <text evidence="1">Quinol/quinone metabolism; menaquinone biosynthesis.</text>
</comment>
<evidence type="ECO:0000259" key="3">
    <source>
        <dbReference type="Pfam" id="PF01048"/>
    </source>
</evidence>
<sequence>MNILIVSATELEIADSVPTFNHYRIDHLVTGVGMVATAYALGKRLQERSYDLLVNVGIAGSFNPEHELGTVLKIKSDRIFRFGAEQGSSFLPIEQMGFGESSFSERLPAEDLVAAYHNLPYTDAISVNMVHGSAETIKRLQTELPKNCLESMEGAAFFYAAQKAGVPCIQVRAVSNLVEERNTANWNIPKALQSLNDWLQNFLNHQKRESDF</sequence>
<comment type="function">
    <text evidence="1">Catalyzes the hydrolysis of futalosine (FL) to dehypoxanthine futalosine (DHFL) and hypoxanthine, a step in the biosynthesis of menaquinone (MK, vitamin K2).</text>
</comment>
<dbReference type="InterPro" id="IPR000845">
    <property type="entry name" value="Nucleoside_phosphorylase_d"/>
</dbReference>
<name>A0ABP7YZ08_9SPHI</name>
<accession>A0ABP7YZ08</accession>
<dbReference type="NCBIfam" id="TIGR03664">
    <property type="entry name" value="fut_nucase"/>
    <property type="match status" value="1"/>
</dbReference>
<dbReference type="Proteomes" id="UP001500101">
    <property type="component" value="Unassembled WGS sequence"/>
</dbReference>
<feature type="domain" description="Nucleoside phosphorylase" evidence="3">
    <location>
        <begin position="29"/>
        <end position="195"/>
    </location>
</feature>
<dbReference type="Gene3D" id="3.40.50.1580">
    <property type="entry name" value="Nucleoside phosphorylase domain"/>
    <property type="match status" value="1"/>
</dbReference>
<evidence type="ECO:0000256" key="1">
    <source>
        <dbReference type="HAMAP-Rule" id="MF_00991"/>
    </source>
</evidence>
<keyword evidence="5" id="KW-1185">Reference proteome</keyword>
<organism evidence="4 5">
    <name type="scientific">Sphingobacterium kyonggiense</name>
    <dbReference type="NCBI Taxonomy" id="714075"/>
    <lineage>
        <taxon>Bacteria</taxon>
        <taxon>Pseudomonadati</taxon>
        <taxon>Bacteroidota</taxon>
        <taxon>Sphingobacteriia</taxon>
        <taxon>Sphingobacteriales</taxon>
        <taxon>Sphingobacteriaceae</taxon>
        <taxon>Sphingobacterium</taxon>
    </lineage>
</organism>
<dbReference type="RefSeq" id="WP_344675227.1">
    <property type="nucleotide sequence ID" value="NZ_BAAAZI010000011.1"/>
</dbReference>
<dbReference type="PANTHER" id="PTHR46832:SF2">
    <property type="entry name" value="FUTALOSINE HYDROLASE"/>
    <property type="match status" value="1"/>
</dbReference>
<dbReference type="SUPFAM" id="SSF53167">
    <property type="entry name" value="Purine and uridine phosphorylases"/>
    <property type="match status" value="1"/>
</dbReference>
<protein>
    <recommendedName>
        <fullName evidence="1 2">Futalosine hydrolase</fullName>
        <shortName evidence="1">FL hydrolase</shortName>
        <ecNumber evidence="1 2">3.2.2.26</ecNumber>
    </recommendedName>
    <alternativeName>
        <fullName evidence="1">Futalosine nucleosidase</fullName>
    </alternativeName>
    <alternativeName>
        <fullName evidence="1">Menaquinone biosynthetic enzyme MqnB</fullName>
    </alternativeName>
</protein>
<keyword evidence="1 4" id="KW-0378">Hydrolase</keyword>
<reference evidence="5" key="1">
    <citation type="journal article" date="2019" name="Int. J. Syst. Evol. Microbiol.">
        <title>The Global Catalogue of Microorganisms (GCM) 10K type strain sequencing project: providing services to taxonomists for standard genome sequencing and annotation.</title>
        <authorList>
            <consortium name="The Broad Institute Genomics Platform"/>
            <consortium name="The Broad Institute Genome Sequencing Center for Infectious Disease"/>
            <person name="Wu L."/>
            <person name="Ma J."/>
        </authorList>
    </citation>
    <scope>NUCLEOTIDE SEQUENCE [LARGE SCALE GENOMIC DNA]</scope>
    <source>
        <strain evidence="5">JCM 16704</strain>
    </source>
</reference>
<dbReference type="PANTHER" id="PTHR46832">
    <property type="entry name" value="5'-METHYLTHIOADENOSINE/S-ADENOSYLHOMOCYSTEINE NUCLEOSIDASE"/>
    <property type="match status" value="1"/>
</dbReference>
<comment type="catalytic activity">
    <reaction evidence="1">
        <text>futalosine + H2O = dehypoxanthine futalosine + hypoxanthine</text>
        <dbReference type="Rhea" id="RHEA:25904"/>
        <dbReference type="ChEBI" id="CHEBI:15377"/>
        <dbReference type="ChEBI" id="CHEBI:17368"/>
        <dbReference type="ChEBI" id="CHEBI:58863"/>
        <dbReference type="ChEBI" id="CHEBI:58864"/>
        <dbReference type="EC" id="3.2.2.26"/>
    </reaction>
</comment>
<proteinExistence type="inferred from homology"/>
<dbReference type="HAMAP" id="MF_00991">
    <property type="entry name" value="MqnB"/>
    <property type="match status" value="1"/>
</dbReference>
<evidence type="ECO:0000313" key="4">
    <source>
        <dbReference type="EMBL" id="GAA4143976.1"/>
    </source>
</evidence>
<keyword evidence="1" id="KW-0474">Menaquinone biosynthesis</keyword>
<dbReference type="EC" id="3.2.2.26" evidence="1 2"/>
<comment type="similarity">
    <text evidence="1">Belongs to the PNP/UDP phosphorylase family. Futalosine hydrolase subfamily.</text>
</comment>
<dbReference type="EMBL" id="BAAAZI010000011">
    <property type="protein sequence ID" value="GAA4143976.1"/>
    <property type="molecule type" value="Genomic_DNA"/>
</dbReference>
<comment type="caution">
    <text evidence="4">The sequence shown here is derived from an EMBL/GenBank/DDBJ whole genome shotgun (WGS) entry which is preliminary data.</text>
</comment>
<dbReference type="InterPro" id="IPR035994">
    <property type="entry name" value="Nucleoside_phosphorylase_sf"/>
</dbReference>
<dbReference type="GO" id="GO:0016787">
    <property type="term" value="F:hydrolase activity"/>
    <property type="evidence" value="ECO:0007669"/>
    <property type="project" value="UniProtKB-KW"/>
</dbReference>
<dbReference type="Pfam" id="PF01048">
    <property type="entry name" value="PNP_UDP_1"/>
    <property type="match status" value="1"/>
</dbReference>
<evidence type="ECO:0000256" key="2">
    <source>
        <dbReference type="NCBIfam" id="TIGR03664"/>
    </source>
</evidence>